<organism evidence="4 5">
    <name type="scientific">Paenibacillus crassostreae</name>
    <dbReference type="NCBI Taxonomy" id="1763538"/>
    <lineage>
        <taxon>Bacteria</taxon>
        <taxon>Bacillati</taxon>
        <taxon>Bacillota</taxon>
        <taxon>Bacilli</taxon>
        <taxon>Bacillales</taxon>
        <taxon>Paenibacillaceae</taxon>
        <taxon>Paenibacillus</taxon>
    </lineage>
</organism>
<dbReference type="RefSeq" id="WP_068661082.1">
    <property type="nucleotide sequence ID" value="NZ_CP017770.1"/>
</dbReference>
<dbReference type="PROSITE" id="PS50977">
    <property type="entry name" value="HTH_TETR_2"/>
    <property type="match status" value="1"/>
</dbReference>
<name>A0A167AV61_9BACL</name>
<dbReference type="GO" id="GO:0003677">
    <property type="term" value="F:DNA binding"/>
    <property type="evidence" value="ECO:0007669"/>
    <property type="project" value="UniProtKB-UniRule"/>
</dbReference>
<dbReference type="InterPro" id="IPR009057">
    <property type="entry name" value="Homeodomain-like_sf"/>
</dbReference>
<sequence>MDSKKERKDVIKYRSAILQCAEALFLEHGVDNVSMRKIATTAGIGQGTLYRHYAHKGEICQDLMKESSEEFIAEVLHYLDSNNGDSLQKKLTKMVHYCVEFIDKHSNWLVYIQAPSCEERQQMMYHSPIYVFLYQMFYKLIDEAQSHYKSKDKDTGFRVDAMLASITPELYVFTKENRGLNKNNIKQKVVRLYIDPLFKL</sequence>
<dbReference type="SUPFAM" id="SSF46689">
    <property type="entry name" value="Homeodomain-like"/>
    <property type="match status" value="1"/>
</dbReference>
<keyword evidence="5" id="KW-1185">Reference proteome</keyword>
<dbReference type="AlphaFoldDB" id="A0A167AV61"/>
<keyword evidence="1 2" id="KW-0238">DNA-binding</keyword>
<dbReference type="InterPro" id="IPR050624">
    <property type="entry name" value="HTH-type_Tx_Regulator"/>
</dbReference>
<dbReference type="KEGG" id="pcx:LPB68_16540"/>
<protein>
    <recommendedName>
        <fullName evidence="3">HTH tetR-type domain-containing protein</fullName>
    </recommendedName>
</protein>
<dbReference type="STRING" id="1763538.LPB68_16540"/>
<evidence type="ECO:0000259" key="3">
    <source>
        <dbReference type="PROSITE" id="PS50977"/>
    </source>
</evidence>
<evidence type="ECO:0000256" key="2">
    <source>
        <dbReference type="PROSITE-ProRule" id="PRU00335"/>
    </source>
</evidence>
<proteinExistence type="predicted"/>
<dbReference type="OrthoDB" id="1679733at2"/>
<evidence type="ECO:0000256" key="1">
    <source>
        <dbReference type="ARBA" id="ARBA00023125"/>
    </source>
</evidence>
<dbReference type="Proteomes" id="UP000077134">
    <property type="component" value="Unassembled WGS sequence"/>
</dbReference>
<accession>A0A167AV61</accession>
<reference evidence="4 5" key="1">
    <citation type="submission" date="2016-02" db="EMBL/GenBank/DDBJ databases">
        <title>Paenibacillus sp. LPB0068, isolated from Crassostrea gigas.</title>
        <authorList>
            <person name="Shin S.-K."/>
            <person name="Yi H."/>
        </authorList>
    </citation>
    <scope>NUCLEOTIDE SEQUENCE [LARGE SCALE GENOMIC DNA]</scope>
    <source>
        <strain evidence="4 5">LPB0068</strain>
    </source>
</reference>
<dbReference type="PANTHER" id="PTHR43479">
    <property type="entry name" value="ACREF/ENVCD OPERON REPRESSOR-RELATED"/>
    <property type="match status" value="1"/>
</dbReference>
<feature type="domain" description="HTH tetR-type" evidence="3">
    <location>
        <begin position="11"/>
        <end position="71"/>
    </location>
</feature>
<gene>
    <name evidence="4" type="ORF">PNBC_19410</name>
</gene>
<dbReference type="EMBL" id="LSFN01000039">
    <property type="protein sequence ID" value="OAB71469.1"/>
    <property type="molecule type" value="Genomic_DNA"/>
</dbReference>
<dbReference type="Gene3D" id="1.10.357.10">
    <property type="entry name" value="Tetracycline Repressor, domain 2"/>
    <property type="match status" value="1"/>
</dbReference>
<evidence type="ECO:0000313" key="4">
    <source>
        <dbReference type="EMBL" id="OAB71469.1"/>
    </source>
</evidence>
<dbReference type="PRINTS" id="PR00455">
    <property type="entry name" value="HTHTETR"/>
</dbReference>
<dbReference type="Pfam" id="PF00440">
    <property type="entry name" value="TetR_N"/>
    <property type="match status" value="1"/>
</dbReference>
<dbReference type="InterPro" id="IPR001647">
    <property type="entry name" value="HTH_TetR"/>
</dbReference>
<dbReference type="PANTHER" id="PTHR43479:SF11">
    <property type="entry name" value="ACREF_ENVCD OPERON REPRESSOR-RELATED"/>
    <property type="match status" value="1"/>
</dbReference>
<feature type="DNA-binding region" description="H-T-H motif" evidence="2">
    <location>
        <begin position="34"/>
        <end position="53"/>
    </location>
</feature>
<comment type="caution">
    <text evidence="4">The sequence shown here is derived from an EMBL/GenBank/DDBJ whole genome shotgun (WGS) entry which is preliminary data.</text>
</comment>
<evidence type="ECO:0000313" key="5">
    <source>
        <dbReference type="Proteomes" id="UP000077134"/>
    </source>
</evidence>